<evidence type="ECO:0000256" key="2">
    <source>
        <dbReference type="ARBA" id="ARBA00022723"/>
    </source>
</evidence>
<proteinExistence type="predicted"/>
<dbReference type="InterPro" id="IPR017941">
    <property type="entry name" value="Rieske_2Fe-2S"/>
</dbReference>
<evidence type="ECO:0000313" key="8">
    <source>
        <dbReference type="Proteomes" id="UP001604335"/>
    </source>
</evidence>
<dbReference type="SUPFAM" id="SSF50022">
    <property type="entry name" value="ISP domain"/>
    <property type="match status" value="1"/>
</dbReference>
<keyword evidence="1" id="KW-0001">2Fe-2S</keyword>
<comment type="caution">
    <text evidence="7">The sequence shown here is derived from an EMBL/GenBank/DDBJ whole genome shotgun (WGS) entry which is preliminary data.</text>
</comment>
<protein>
    <submittedName>
        <fullName evidence="7">Aromatic ring-hydroxylating dioxygenase subunit alpha</fullName>
        <ecNumber evidence="7">1.14.13.-</ecNumber>
    </submittedName>
</protein>
<dbReference type="PANTHER" id="PTHR21266:SF57">
    <property type="entry name" value="3-CHLOROBENZOATE-3,4-DIOXYGENASE"/>
    <property type="match status" value="1"/>
</dbReference>
<dbReference type="SUPFAM" id="SSF55961">
    <property type="entry name" value="Bet v1-like"/>
    <property type="match status" value="1"/>
</dbReference>
<sequence>MVTSANQTPEQSANSALGDSSDGTAPIRAIALEQHEVQNSVRQAGINPNFWYAVAWSSQLAAGQVLGVEVWQQKIALYRDRSGAVQALEDACPHRGVELSRGKVMGDHLACRYHGWEFDGAGQCRKIPYLPPSQKLPCAQAQSYRAVDRYGIIWVFPGDQSLADQMPLPEIPEFDDPQWLAVPVTGQFRAHFSVCNENSMDVFHGFLHEELQGWFDPVLLKLKDEGNAIVADYRVSYKGQMAKFLGFTESADQVTTKTVTVQYRYPHFFSRLEGVSSLYLMRLPVGLRESRSFAIFFLRLGLPGWLVQVLRPWAAKLIEQKIFMRFLNQDIEMMESEQRAIDRDPQRRYVEINPAIIAVQRMILRQYQQFLNGKAKPSR</sequence>
<gene>
    <name evidence="7" type="ORF">VPK24_00525</name>
</gene>
<dbReference type="PANTHER" id="PTHR21266">
    <property type="entry name" value="IRON-SULFUR DOMAIN CONTAINING PROTEIN"/>
    <property type="match status" value="1"/>
</dbReference>
<organism evidence="7 8">
    <name type="scientific">Limnothrix redekei LRLZ20PSL1</name>
    <dbReference type="NCBI Taxonomy" id="3112953"/>
    <lineage>
        <taxon>Bacteria</taxon>
        <taxon>Bacillati</taxon>
        <taxon>Cyanobacteriota</taxon>
        <taxon>Cyanophyceae</taxon>
        <taxon>Pseudanabaenales</taxon>
        <taxon>Pseudanabaenaceae</taxon>
        <taxon>Limnothrix</taxon>
    </lineage>
</organism>
<name>A0ABW7C4D9_9CYAN</name>
<keyword evidence="8" id="KW-1185">Reference proteome</keyword>
<dbReference type="Pfam" id="PF00355">
    <property type="entry name" value="Rieske"/>
    <property type="match status" value="1"/>
</dbReference>
<dbReference type="InterPro" id="IPR050584">
    <property type="entry name" value="Cholesterol_7-desaturase"/>
</dbReference>
<feature type="domain" description="Rieske" evidence="6">
    <location>
        <begin position="51"/>
        <end position="147"/>
    </location>
</feature>
<evidence type="ECO:0000256" key="4">
    <source>
        <dbReference type="ARBA" id="ARBA00023014"/>
    </source>
</evidence>
<dbReference type="Gene3D" id="2.102.10.10">
    <property type="entry name" value="Rieske [2Fe-2S] iron-sulphur domain"/>
    <property type="match status" value="1"/>
</dbReference>
<keyword evidence="7" id="KW-0560">Oxidoreductase</keyword>
<evidence type="ECO:0000313" key="7">
    <source>
        <dbReference type="EMBL" id="MFG3816104.1"/>
    </source>
</evidence>
<dbReference type="CDD" id="cd03469">
    <property type="entry name" value="Rieske_RO_Alpha_N"/>
    <property type="match status" value="1"/>
</dbReference>
<dbReference type="InterPro" id="IPR036922">
    <property type="entry name" value="Rieske_2Fe-2S_sf"/>
</dbReference>
<dbReference type="EMBL" id="JAZAQF010000001">
    <property type="protein sequence ID" value="MFG3816104.1"/>
    <property type="molecule type" value="Genomic_DNA"/>
</dbReference>
<evidence type="ECO:0000256" key="3">
    <source>
        <dbReference type="ARBA" id="ARBA00023004"/>
    </source>
</evidence>
<dbReference type="PROSITE" id="PS51296">
    <property type="entry name" value="RIESKE"/>
    <property type="match status" value="1"/>
</dbReference>
<keyword evidence="3" id="KW-0408">Iron</keyword>
<keyword evidence="2" id="KW-0479">Metal-binding</keyword>
<evidence type="ECO:0000259" key="6">
    <source>
        <dbReference type="PROSITE" id="PS51296"/>
    </source>
</evidence>
<evidence type="ECO:0000256" key="1">
    <source>
        <dbReference type="ARBA" id="ARBA00022714"/>
    </source>
</evidence>
<accession>A0ABW7C4D9</accession>
<reference evidence="8" key="1">
    <citation type="journal article" date="2024" name="Algal Res.">
        <title>Biochemical, toxicological and genomic investigation of a high-biomass producing Limnothrix strain isolated from Italian shallow drinking water reservoir.</title>
        <authorList>
            <person name="Simonazzi M."/>
            <person name="Shishido T.K."/>
            <person name="Delbaje E."/>
            <person name="Wahlsten M."/>
            <person name="Fewer D.P."/>
            <person name="Sivonen K."/>
            <person name="Pezzolesi L."/>
            <person name="Pistocchi R."/>
        </authorList>
    </citation>
    <scope>NUCLEOTIDE SEQUENCE [LARGE SCALE GENOMIC DNA]</scope>
    <source>
        <strain evidence="8">LRLZ20PSL1</strain>
    </source>
</reference>
<dbReference type="GO" id="GO:0051213">
    <property type="term" value="F:dioxygenase activity"/>
    <property type="evidence" value="ECO:0007669"/>
    <property type="project" value="UniProtKB-KW"/>
</dbReference>
<dbReference type="Gene3D" id="3.90.380.10">
    <property type="entry name" value="Naphthalene 1,2-dioxygenase Alpha Subunit, Chain A, domain 1"/>
    <property type="match status" value="1"/>
</dbReference>
<keyword evidence="4" id="KW-0411">Iron-sulfur</keyword>
<dbReference type="Proteomes" id="UP001604335">
    <property type="component" value="Unassembled WGS sequence"/>
</dbReference>
<dbReference type="EC" id="1.14.13.-" evidence="7"/>
<keyword evidence="7" id="KW-0223">Dioxygenase</keyword>
<dbReference type="RefSeq" id="WP_393009756.1">
    <property type="nucleotide sequence ID" value="NZ_JAZAQF010000001.1"/>
</dbReference>
<evidence type="ECO:0000256" key="5">
    <source>
        <dbReference type="SAM" id="MobiDB-lite"/>
    </source>
</evidence>
<feature type="region of interest" description="Disordered" evidence="5">
    <location>
        <begin position="1"/>
        <end position="22"/>
    </location>
</feature>